<dbReference type="PROSITE" id="PS50015">
    <property type="entry name" value="SAP_B"/>
    <property type="match status" value="1"/>
</dbReference>
<feature type="binding site" evidence="13">
    <location>
        <position position="459"/>
    </location>
    <ligand>
        <name>Zn(2+)</name>
        <dbReference type="ChEBI" id="CHEBI:29105"/>
        <label>2</label>
    </ligand>
</feature>
<dbReference type="InterPro" id="IPR008139">
    <property type="entry name" value="SaposinB_dom"/>
</dbReference>
<feature type="binding site" evidence="13">
    <location>
        <position position="279"/>
    </location>
    <ligand>
        <name>Zn(2+)</name>
        <dbReference type="ChEBI" id="CHEBI:29105"/>
        <label>1</label>
    </ligand>
</feature>
<feature type="domain" description="Saposin B-type" evidence="17">
    <location>
        <begin position="70"/>
        <end position="157"/>
    </location>
</feature>
<feature type="disulfide bond" evidence="14">
    <location>
        <begin position="74"/>
        <end position="153"/>
    </location>
</feature>
<evidence type="ECO:0000256" key="7">
    <source>
        <dbReference type="ARBA" id="ARBA00022833"/>
    </source>
</evidence>
<dbReference type="InterPro" id="IPR011001">
    <property type="entry name" value="Saposin-like"/>
</dbReference>
<dbReference type="GO" id="GO:0046872">
    <property type="term" value="F:metal ion binding"/>
    <property type="evidence" value="ECO:0007669"/>
    <property type="project" value="UniProtKB-KW"/>
</dbReference>
<dbReference type="Pfam" id="PF19272">
    <property type="entry name" value="ASMase_C"/>
    <property type="match status" value="1"/>
</dbReference>
<dbReference type="OrthoDB" id="282973at2759"/>
<protein>
    <recommendedName>
        <fullName evidence="12">Sphingomyelin phosphodiesterase</fullName>
        <ecNumber evidence="12">3.1.4.12</ecNumber>
    </recommendedName>
</protein>
<feature type="binding site" evidence="13">
    <location>
        <position position="204"/>
    </location>
    <ligand>
        <name>Zn(2+)</name>
        <dbReference type="ChEBI" id="CHEBI:29105"/>
        <label>1</label>
    </ligand>
</feature>
<evidence type="ECO:0000259" key="17">
    <source>
        <dbReference type="PROSITE" id="PS50015"/>
    </source>
</evidence>
<evidence type="ECO:0000256" key="2">
    <source>
        <dbReference type="ARBA" id="ARBA00008234"/>
    </source>
</evidence>
<dbReference type="InterPro" id="IPR041805">
    <property type="entry name" value="ASMase/PPN1_MPP"/>
</dbReference>
<keyword evidence="5 16" id="KW-0732">Signal</keyword>
<evidence type="ECO:0000256" key="12">
    <source>
        <dbReference type="PIRNR" id="PIRNR000948"/>
    </source>
</evidence>
<keyword evidence="3" id="KW-0964">Secreted</keyword>
<feature type="signal peptide" evidence="16">
    <location>
        <begin position="1"/>
        <end position="18"/>
    </location>
</feature>
<keyword evidence="8 14" id="KW-1015">Disulfide bond</keyword>
<gene>
    <name evidence="18" type="ORF">CHIRRI_LOCUS12459</name>
</gene>
<keyword evidence="4 13" id="KW-0479">Metal-binding</keyword>
<evidence type="ECO:0000256" key="9">
    <source>
        <dbReference type="ARBA" id="ARBA00023180"/>
    </source>
</evidence>
<dbReference type="GO" id="GO:0061750">
    <property type="term" value="F:acid sphingomyelin phosphodiesterase activity"/>
    <property type="evidence" value="ECO:0007669"/>
    <property type="project" value="TreeGrafter"/>
</dbReference>
<feature type="binding site" evidence="13">
    <location>
        <position position="319"/>
    </location>
    <ligand>
        <name>Zn(2+)</name>
        <dbReference type="ChEBI" id="CHEBI:29105"/>
        <label>2</label>
    </ligand>
</feature>
<evidence type="ECO:0000313" key="19">
    <source>
        <dbReference type="Proteomes" id="UP001153620"/>
    </source>
</evidence>
<dbReference type="GO" id="GO:0005764">
    <property type="term" value="C:lysosome"/>
    <property type="evidence" value="ECO:0007669"/>
    <property type="project" value="TreeGrafter"/>
</dbReference>
<evidence type="ECO:0000256" key="15">
    <source>
        <dbReference type="SAM" id="Coils"/>
    </source>
</evidence>
<sequence length="618" mass="71491">MLWLKVFLSLCIVNASLCNRIIKMEDIENLRQKIAKTQEQLELKNVSPKATKFIEKLPTSPDVRGVSALEFYACDVCFTSIDELMFIRRVELLNDTNLVDLAVELCTALEIQRERECRGIIELYAPTILYIIDNRQDLSAETVCKFLLNDGDCVNSHDDDILEFTVAIKDYKPREEVQNEVETPEVLSTNSSSTDDMIIVHLTDIHVDLKYKTGAMAKCKKYACCRDINKNDTTAKSSHLAGYWGDYRSCDTPLNAIEDAFHHIVEQHPKIDAIYFTGDIIDHFLWDTTIDGMKSSLKTVYGLMRNVFKDIPIYPIIGNHEAQNLFAPLHVKVPNLSTEWLYSYIIEIWGDRMSNESIETFKNGGYYSVLIKPGLRVIALNNNPCFIFNFWALYDSEPMYAQFQWLHDTLVKAEEMGEKVHILAHIPNGLDEFAEPCSREYQRIIERFHKTIVAQFNGHHEFYGFHLFYEAANVSNPISVAFRGGSLASFSKVNRNYVVYNVSVDTFEVKEDEVWTYNMTEANLQGENLKPRWFKQPTLRESFNLPDLSPETLSKFTMDMMRNSTLFQEYRKLQIKNSDYLLKKGCNDECYKDIICETLISDNTDDSLCQKLWKKFKN</sequence>
<evidence type="ECO:0000256" key="6">
    <source>
        <dbReference type="ARBA" id="ARBA00022801"/>
    </source>
</evidence>
<dbReference type="SUPFAM" id="SSF56300">
    <property type="entry name" value="Metallo-dependent phosphatases"/>
    <property type="match status" value="1"/>
</dbReference>
<dbReference type="Pfam" id="PF00149">
    <property type="entry name" value="Metallophos"/>
    <property type="match status" value="1"/>
</dbReference>
<keyword evidence="19" id="KW-1185">Reference proteome</keyword>
<evidence type="ECO:0000256" key="11">
    <source>
        <dbReference type="ARBA" id="ARBA00047268"/>
    </source>
</evidence>
<feature type="binding site" evidence="13">
    <location>
        <position position="279"/>
    </location>
    <ligand>
        <name>Zn(2+)</name>
        <dbReference type="ChEBI" id="CHEBI:29105"/>
        <label>2</label>
    </ligand>
</feature>
<evidence type="ECO:0000256" key="16">
    <source>
        <dbReference type="SAM" id="SignalP"/>
    </source>
</evidence>
<feature type="coiled-coil region" evidence="15">
    <location>
        <begin position="20"/>
        <end position="47"/>
    </location>
</feature>
<dbReference type="GO" id="GO:0016798">
    <property type="term" value="F:hydrolase activity, acting on glycosyl bonds"/>
    <property type="evidence" value="ECO:0007669"/>
    <property type="project" value="UniProtKB-KW"/>
</dbReference>
<feature type="disulfide bond" evidence="14">
    <location>
        <begin position="586"/>
        <end position="590"/>
    </location>
</feature>
<dbReference type="SUPFAM" id="SSF47862">
    <property type="entry name" value="Saposin"/>
    <property type="match status" value="1"/>
</dbReference>
<comment type="catalytic activity">
    <reaction evidence="11">
        <text>a sphingomyelin + H2O = phosphocholine + an N-acylsphing-4-enine + H(+)</text>
        <dbReference type="Rhea" id="RHEA:19253"/>
        <dbReference type="ChEBI" id="CHEBI:15377"/>
        <dbReference type="ChEBI" id="CHEBI:15378"/>
        <dbReference type="ChEBI" id="CHEBI:17636"/>
        <dbReference type="ChEBI" id="CHEBI:52639"/>
        <dbReference type="ChEBI" id="CHEBI:295975"/>
        <dbReference type="EC" id="3.1.4.12"/>
    </reaction>
    <physiologicalReaction direction="left-to-right" evidence="11">
        <dbReference type="Rhea" id="RHEA:19254"/>
    </physiologicalReaction>
</comment>
<dbReference type="InterPro" id="IPR045473">
    <property type="entry name" value="ASM_C"/>
</dbReference>
<keyword evidence="15" id="KW-0175">Coiled coil</keyword>
<comment type="function">
    <text evidence="12">Converts sphingomyelin to ceramide.</text>
</comment>
<proteinExistence type="inferred from homology"/>
<evidence type="ECO:0000313" key="18">
    <source>
        <dbReference type="EMBL" id="CAG9809639.1"/>
    </source>
</evidence>
<name>A0A9N9WUF6_9DIPT</name>
<dbReference type="PANTHER" id="PTHR10340:SF29">
    <property type="entry name" value="SPHINGOMYELIN PHOSPHODIESTERASE"/>
    <property type="match status" value="1"/>
</dbReference>
<feature type="chain" id="PRO_5040206011" description="Sphingomyelin phosphodiesterase" evidence="16">
    <location>
        <begin position="19"/>
        <end position="618"/>
    </location>
</feature>
<evidence type="ECO:0000256" key="3">
    <source>
        <dbReference type="ARBA" id="ARBA00022525"/>
    </source>
</evidence>
<reference evidence="18" key="2">
    <citation type="submission" date="2022-10" db="EMBL/GenBank/DDBJ databases">
        <authorList>
            <consortium name="ENA_rothamsted_submissions"/>
            <consortium name="culmorum"/>
            <person name="King R."/>
        </authorList>
    </citation>
    <scope>NUCLEOTIDE SEQUENCE</scope>
</reference>
<feature type="disulfide bond" evidence="14">
    <location>
        <begin position="106"/>
        <end position="117"/>
    </location>
</feature>
<keyword evidence="7 13" id="KW-0862">Zinc</keyword>
<feature type="binding site" evidence="13">
    <location>
        <position position="206"/>
    </location>
    <ligand>
        <name>Zn(2+)</name>
        <dbReference type="ChEBI" id="CHEBI:29105"/>
        <label>1</label>
    </ligand>
</feature>
<dbReference type="GO" id="GO:0006685">
    <property type="term" value="P:sphingomyelin catabolic process"/>
    <property type="evidence" value="ECO:0007669"/>
    <property type="project" value="UniProtKB-UniRule"/>
</dbReference>
<organism evidence="18 19">
    <name type="scientific">Chironomus riparius</name>
    <dbReference type="NCBI Taxonomy" id="315576"/>
    <lineage>
        <taxon>Eukaryota</taxon>
        <taxon>Metazoa</taxon>
        <taxon>Ecdysozoa</taxon>
        <taxon>Arthropoda</taxon>
        <taxon>Hexapoda</taxon>
        <taxon>Insecta</taxon>
        <taxon>Pterygota</taxon>
        <taxon>Neoptera</taxon>
        <taxon>Endopterygota</taxon>
        <taxon>Diptera</taxon>
        <taxon>Nematocera</taxon>
        <taxon>Chironomoidea</taxon>
        <taxon>Chironomidae</taxon>
        <taxon>Chironominae</taxon>
        <taxon>Chironomus</taxon>
    </lineage>
</organism>
<feature type="disulfide bond" evidence="14">
    <location>
        <begin position="225"/>
        <end position="250"/>
    </location>
</feature>
<feature type="disulfide bond" evidence="14">
    <location>
        <begin position="219"/>
        <end position="224"/>
    </location>
</feature>
<keyword evidence="6 12" id="KW-0378">Hydrolase</keyword>
<evidence type="ECO:0000256" key="1">
    <source>
        <dbReference type="ARBA" id="ARBA00004613"/>
    </source>
</evidence>
<dbReference type="Gene3D" id="3.60.21.10">
    <property type="match status" value="1"/>
</dbReference>
<dbReference type="GO" id="GO:0016020">
    <property type="term" value="C:membrane"/>
    <property type="evidence" value="ECO:0007669"/>
    <property type="project" value="GOC"/>
</dbReference>
<feature type="binding site" evidence="13">
    <location>
        <position position="425"/>
    </location>
    <ligand>
        <name>Zn(2+)</name>
        <dbReference type="ChEBI" id="CHEBI:29105"/>
        <label>2</label>
    </ligand>
</feature>
<dbReference type="EC" id="3.1.4.12" evidence="12"/>
<evidence type="ECO:0000256" key="8">
    <source>
        <dbReference type="ARBA" id="ARBA00023157"/>
    </source>
</evidence>
<comment type="similarity">
    <text evidence="2 12">Belongs to the acid sphingomyelinase family.</text>
</comment>
<keyword evidence="10 12" id="KW-0326">Glycosidase</keyword>
<dbReference type="InterPro" id="IPR004843">
    <property type="entry name" value="Calcineurin-like_PHP"/>
</dbReference>
<dbReference type="EMBL" id="OU895879">
    <property type="protein sequence ID" value="CAG9809639.1"/>
    <property type="molecule type" value="Genomic_DNA"/>
</dbReference>
<dbReference type="CDD" id="cd00842">
    <property type="entry name" value="MPP_ASMase"/>
    <property type="match status" value="1"/>
</dbReference>
<dbReference type="PANTHER" id="PTHR10340">
    <property type="entry name" value="SPHINGOMYELIN PHOSPHODIESTERASE"/>
    <property type="match status" value="1"/>
</dbReference>
<comment type="subcellular location">
    <subcellularLocation>
        <location evidence="1">Secreted</location>
    </subcellularLocation>
</comment>
<keyword evidence="9" id="KW-0325">Glycoprotein</keyword>
<comment type="cofactor">
    <cofactor evidence="13">
        <name>Zn(2+)</name>
        <dbReference type="ChEBI" id="CHEBI:29105"/>
    </cofactor>
    <text evidence="13">Binds 2 Zn(2+) ions per subunit.</text>
</comment>
<dbReference type="InterPro" id="IPR029052">
    <property type="entry name" value="Metallo-depent_PP-like"/>
</dbReference>
<evidence type="ECO:0000256" key="4">
    <source>
        <dbReference type="ARBA" id="ARBA00022723"/>
    </source>
</evidence>
<evidence type="ECO:0000256" key="10">
    <source>
        <dbReference type="ARBA" id="ARBA00023295"/>
    </source>
</evidence>
<dbReference type="InterPro" id="IPR011160">
    <property type="entry name" value="Sphingomy_PDE"/>
</dbReference>
<evidence type="ECO:0000256" key="14">
    <source>
        <dbReference type="PIRSR" id="PIRSR000948-2"/>
    </source>
</evidence>
<dbReference type="PIRSF" id="PIRSF000948">
    <property type="entry name" value="Sphingomy_PDE"/>
    <property type="match status" value="1"/>
</dbReference>
<accession>A0A9N9WUF6</accession>
<evidence type="ECO:0000256" key="13">
    <source>
        <dbReference type="PIRSR" id="PIRSR000948-1"/>
    </source>
</evidence>
<dbReference type="GO" id="GO:0046513">
    <property type="term" value="P:ceramide biosynthetic process"/>
    <property type="evidence" value="ECO:0007669"/>
    <property type="project" value="TreeGrafter"/>
</dbReference>
<evidence type="ECO:0000256" key="5">
    <source>
        <dbReference type="ARBA" id="ARBA00022729"/>
    </source>
</evidence>
<dbReference type="GO" id="GO:0005615">
    <property type="term" value="C:extracellular space"/>
    <property type="evidence" value="ECO:0007669"/>
    <property type="project" value="TreeGrafter"/>
</dbReference>
<dbReference type="Proteomes" id="UP001153620">
    <property type="component" value="Chromosome 3"/>
</dbReference>
<reference evidence="18" key="1">
    <citation type="submission" date="2022-01" db="EMBL/GenBank/DDBJ databases">
        <authorList>
            <person name="King R."/>
        </authorList>
    </citation>
    <scope>NUCLEOTIDE SEQUENCE</scope>
</reference>
<dbReference type="AlphaFoldDB" id="A0A9N9WUF6"/>